<evidence type="ECO:0000256" key="1">
    <source>
        <dbReference type="SAM" id="MobiDB-lite"/>
    </source>
</evidence>
<proteinExistence type="predicted"/>
<dbReference type="EMBL" id="LBMM01004337">
    <property type="protein sequence ID" value="KMQ92553.1"/>
    <property type="molecule type" value="Genomic_DNA"/>
</dbReference>
<keyword evidence="3" id="KW-1185">Reference proteome</keyword>
<feature type="region of interest" description="Disordered" evidence="1">
    <location>
        <begin position="1"/>
        <end position="47"/>
    </location>
</feature>
<comment type="caution">
    <text evidence="2">The sequence shown here is derived from an EMBL/GenBank/DDBJ whole genome shotgun (WGS) entry which is preliminary data.</text>
</comment>
<evidence type="ECO:0000313" key="2">
    <source>
        <dbReference type="EMBL" id="KMQ92553.1"/>
    </source>
</evidence>
<reference evidence="2 3" key="1">
    <citation type="submission" date="2015-04" db="EMBL/GenBank/DDBJ databases">
        <title>Lasius niger genome sequencing.</title>
        <authorList>
            <person name="Konorov E.A."/>
            <person name="Nikitin M.A."/>
            <person name="Kirill M.V."/>
            <person name="Chang P."/>
        </authorList>
    </citation>
    <scope>NUCLEOTIDE SEQUENCE [LARGE SCALE GENOMIC DNA]</scope>
    <source>
        <tissue evidence="2">Whole</tissue>
    </source>
</reference>
<dbReference type="AlphaFoldDB" id="A0A0J7KQC9"/>
<dbReference type="Proteomes" id="UP000036403">
    <property type="component" value="Unassembled WGS sequence"/>
</dbReference>
<accession>A0A0J7KQC9</accession>
<feature type="compositionally biased region" description="Basic and acidic residues" evidence="1">
    <location>
        <begin position="1"/>
        <end position="38"/>
    </location>
</feature>
<organism evidence="2 3">
    <name type="scientific">Lasius niger</name>
    <name type="common">Black garden ant</name>
    <dbReference type="NCBI Taxonomy" id="67767"/>
    <lineage>
        <taxon>Eukaryota</taxon>
        <taxon>Metazoa</taxon>
        <taxon>Ecdysozoa</taxon>
        <taxon>Arthropoda</taxon>
        <taxon>Hexapoda</taxon>
        <taxon>Insecta</taxon>
        <taxon>Pterygota</taxon>
        <taxon>Neoptera</taxon>
        <taxon>Endopterygota</taxon>
        <taxon>Hymenoptera</taxon>
        <taxon>Apocrita</taxon>
        <taxon>Aculeata</taxon>
        <taxon>Formicoidea</taxon>
        <taxon>Formicidae</taxon>
        <taxon>Formicinae</taxon>
        <taxon>Lasius</taxon>
        <taxon>Lasius</taxon>
    </lineage>
</organism>
<dbReference type="PaxDb" id="67767-A0A0J7KQC9"/>
<evidence type="ECO:0000313" key="3">
    <source>
        <dbReference type="Proteomes" id="UP000036403"/>
    </source>
</evidence>
<protein>
    <submittedName>
        <fullName evidence="2">Dna replication and repair protein recf</fullName>
    </submittedName>
</protein>
<gene>
    <name evidence="2" type="ORF">RF55_7447</name>
</gene>
<sequence length="76" mass="8915">MRDTHTLKEKQPVDRQVTHAHTHDRDTRYTEYNTDRLDMPYGPAANDARYQRNSTKSYISLKEARGIIPEFNGTPH</sequence>
<name>A0A0J7KQC9_LASNI</name>